<evidence type="ECO:0000256" key="2">
    <source>
        <dbReference type="ARBA" id="ARBA00022723"/>
    </source>
</evidence>
<dbReference type="Gene3D" id="1.10.630.10">
    <property type="entry name" value="Cytochrome P450"/>
    <property type="match status" value="1"/>
</dbReference>
<dbReference type="GO" id="GO:0004497">
    <property type="term" value="F:monooxygenase activity"/>
    <property type="evidence" value="ECO:0007669"/>
    <property type="project" value="InterPro"/>
</dbReference>
<dbReference type="Proteomes" id="UP001321760">
    <property type="component" value="Unassembled WGS sequence"/>
</dbReference>
<gene>
    <name evidence="6" type="ORF">QBC34DRAFT_472188</name>
</gene>
<organism evidence="6 7">
    <name type="scientific">Podospora aff. communis PSN243</name>
    <dbReference type="NCBI Taxonomy" id="3040156"/>
    <lineage>
        <taxon>Eukaryota</taxon>
        <taxon>Fungi</taxon>
        <taxon>Dikarya</taxon>
        <taxon>Ascomycota</taxon>
        <taxon>Pezizomycotina</taxon>
        <taxon>Sordariomycetes</taxon>
        <taxon>Sordariomycetidae</taxon>
        <taxon>Sordariales</taxon>
        <taxon>Podosporaceae</taxon>
        <taxon>Podospora</taxon>
    </lineage>
</organism>
<dbReference type="GO" id="GO:0020037">
    <property type="term" value="F:heme binding"/>
    <property type="evidence" value="ECO:0007669"/>
    <property type="project" value="InterPro"/>
</dbReference>
<dbReference type="EMBL" id="MU865964">
    <property type="protein sequence ID" value="KAK4445614.1"/>
    <property type="molecule type" value="Genomic_DNA"/>
</dbReference>
<name>A0AAV9GBZ0_9PEZI</name>
<feature type="transmembrane region" description="Helical" evidence="5">
    <location>
        <begin position="252"/>
        <end position="272"/>
    </location>
</feature>
<evidence type="ECO:0000256" key="1">
    <source>
        <dbReference type="ARBA" id="ARBA00022617"/>
    </source>
</evidence>
<keyword evidence="5" id="KW-0812">Transmembrane</keyword>
<dbReference type="InterPro" id="IPR036396">
    <property type="entry name" value="Cyt_P450_sf"/>
</dbReference>
<evidence type="ECO:0000313" key="7">
    <source>
        <dbReference type="Proteomes" id="UP001321760"/>
    </source>
</evidence>
<dbReference type="PRINTS" id="PR00385">
    <property type="entry name" value="P450"/>
</dbReference>
<keyword evidence="1 4" id="KW-0349">Heme</keyword>
<reference evidence="6" key="1">
    <citation type="journal article" date="2023" name="Mol. Phylogenet. Evol.">
        <title>Genome-scale phylogeny and comparative genomics of the fungal order Sordariales.</title>
        <authorList>
            <person name="Hensen N."/>
            <person name="Bonometti L."/>
            <person name="Westerberg I."/>
            <person name="Brannstrom I.O."/>
            <person name="Guillou S."/>
            <person name="Cros-Aarteil S."/>
            <person name="Calhoun S."/>
            <person name="Haridas S."/>
            <person name="Kuo A."/>
            <person name="Mondo S."/>
            <person name="Pangilinan J."/>
            <person name="Riley R."/>
            <person name="LaButti K."/>
            <person name="Andreopoulos B."/>
            <person name="Lipzen A."/>
            <person name="Chen C."/>
            <person name="Yan M."/>
            <person name="Daum C."/>
            <person name="Ng V."/>
            <person name="Clum A."/>
            <person name="Steindorff A."/>
            <person name="Ohm R.A."/>
            <person name="Martin F."/>
            <person name="Silar P."/>
            <person name="Natvig D.O."/>
            <person name="Lalanne C."/>
            <person name="Gautier V."/>
            <person name="Ament-Velasquez S.L."/>
            <person name="Kruys A."/>
            <person name="Hutchinson M.I."/>
            <person name="Powell A.J."/>
            <person name="Barry K."/>
            <person name="Miller A.N."/>
            <person name="Grigoriev I.V."/>
            <person name="Debuchy R."/>
            <person name="Gladieux P."/>
            <person name="Hiltunen Thoren M."/>
            <person name="Johannesson H."/>
        </authorList>
    </citation>
    <scope>NUCLEOTIDE SEQUENCE</scope>
    <source>
        <strain evidence="6">PSN243</strain>
    </source>
</reference>
<dbReference type="SUPFAM" id="SSF48264">
    <property type="entry name" value="Cytochrome P450"/>
    <property type="match status" value="1"/>
</dbReference>
<comment type="caution">
    <text evidence="6">The sequence shown here is derived from an EMBL/GenBank/DDBJ whole genome shotgun (WGS) entry which is preliminary data.</text>
</comment>
<evidence type="ECO:0000256" key="4">
    <source>
        <dbReference type="PIRSR" id="PIRSR602401-1"/>
    </source>
</evidence>
<dbReference type="AlphaFoldDB" id="A0AAV9GBZ0"/>
<keyword evidence="5" id="KW-0472">Membrane</keyword>
<dbReference type="PRINTS" id="PR00463">
    <property type="entry name" value="EP450I"/>
</dbReference>
<evidence type="ECO:0000256" key="3">
    <source>
        <dbReference type="ARBA" id="ARBA00023004"/>
    </source>
</evidence>
<dbReference type="InterPro" id="IPR050121">
    <property type="entry name" value="Cytochrome_P450_monoxygenase"/>
</dbReference>
<dbReference type="PANTHER" id="PTHR24305">
    <property type="entry name" value="CYTOCHROME P450"/>
    <property type="match status" value="1"/>
</dbReference>
<dbReference type="Pfam" id="PF00067">
    <property type="entry name" value="p450"/>
    <property type="match status" value="1"/>
</dbReference>
<feature type="transmembrane region" description="Helical" evidence="5">
    <location>
        <begin position="38"/>
        <end position="62"/>
    </location>
</feature>
<keyword evidence="7" id="KW-1185">Reference proteome</keyword>
<dbReference type="GO" id="GO:0005506">
    <property type="term" value="F:iron ion binding"/>
    <property type="evidence" value="ECO:0007669"/>
    <property type="project" value="InterPro"/>
</dbReference>
<dbReference type="GO" id="GO:0016705">
    <property type="term" value="F:oxidoreductase activity, acting on paired donors, with incorporation or reduction of molecular oxygen"/>
    <property type="evidence" value="ECO:0007669"/>
    <property type="project" value="InterPro"/>
</dbReference>
<keyword evidence="2 4" id="KW-0479">Metal-binding</keyword>
<dbReference type="PANTHER" id="PTHR24305:SF168">
    <property type="entry name" value="P450, PUTATIVE (EUROFUNG)-RELATED"/>
    <property type="match status" value="1"/>
</dbReference>
<feature type="binding site" description="axial binding residue" evidence="4">
    <location>
        <position position="485"/>
    </location>
    <ligand>
        <name>heme</name>
        <dbReference type="ChEBI" id="CHEBI:30413"/>
    </ligand>
    <ligandPart>
        <name>Fe</name>
        <dbReference type="ChEBI" id="CHEBI:18248"/>
    </ligandPart>
</feature>
<dbReference type="CDD" id="cd11060">
    <property type="entry name" value="CYP57A1-like"/>
    <property type="match status" value="1"/>
</dbReference>
<dbReference type="InterPro" id="IPR001128">
    <property type="entry name" value="Cyt_P450"/>
</dbReference>
<evidence type="ECO:0000313" key="6">
    <source>
        <dbReference type="EMBL" id="KAK4445614.1"/>
    </source>
</evidence>
<dbReference type="InterPro" id="IPR002401">
    <property type="entry name" value="Cyt_P450_E_grp-I"/>
</dbReference>
<comment type="cofactor">
    <cofactor evidence="4">
        <name>heme</name>
        <dbReference type="ChEBI" id="CHEBI:30413"/>
    </cofactor>
</comment>
<evidence type="ECO:0000256" key="5">
    <source>
        <dbReference type="SAM" id="Phobius"/>
    </source>
</evidence>
<sequence length="549" mass="62529">MISLSTATAMAASASTYLTSLGQNATRSAHNLTFNLPFNFPILSSLPSISPTYLLLALLLFYRLTLRIHRWYRLSHIPGPPLAGWTSLWNTYHNWKCDVPMTLLALTQKYGPVVRIGPNELICTDVDELLRITHFKSGWRKDRWYRLGRMMPGMDSVFSTLDPELRREKKRKIMPAYAGKGVDSFEDSVDRGTSSFIRAMQKFADSGEAVDMARQTHFFSLDTLGEVAYSTPMGYLKNNRDMGNFLKINEKILPIMLLLSSYDGIFGLMHYWPLKYLMPREGDGVGAGAIMTYTRTLIDERYQPGAEEKRDMLQSFIRNGLTKDEILQEVTLQFFAGTDTTSNTIAMLIYHVVTNPRVYKRLQKELDDATAAGRLGTPVKDSEVRQLEFLQACIRETFRLMPPITSTHFYKAAPAEGDTLCGYRVPFGTRVPTSPVMYTLGRNKSFWGDDFEQFRPERWIEADEERKQAMVTRVELIFGHGQFACLGKALAWMEISKTASELLRKFDVTVVNPFKAMKFMSAMTWIMHDFIVNVETRKDVPTQVAPGTT</sequence>
<keyword evidence="5" id="KW-1133">Transmembrane helix</keyword>
<proteinExistence type="predicted"/>
<reference evidence="6" key="2">
    <citation type="submission" date="2023-05" db="EMBL/GenBank/DDBJ databases">
        <authorList>
            <consortium name="Lawrence Berkeley National Laboratory"/>
            <person name="Steindorff A."/>
            <person name="Hensen N."/>
            <person name="Bonometti L."/>
            <person name="Westerberg I."/>
            <person name="Brannstrom I.O."/>
            <person name="Guillou S."/>
            <person name="Cros-Aarteil S."/>
            <person name="Calhoun S."/>
            <person name="Haridas S."/>
            <person name="Kuo A."/>
            <person name="Mondo S."/>
            <person name="Pangilinan J."/>
            <person name="Riley R."/>
            <person name="Labutti K."/>
            <person name="Andreopoulos B."/>
            <person name="Lipzen A."/>
            <person name="Chen C."/>
            <person name="Yanf M."/>
            <person name="Daum C."/>
            <person name="Ng V."/>
            <person name="Clum A."/>
            <person name="Ohm R."/>
            <person name="Martin F."/>
            <person name="Silar P."/>
            <person name="Natvig D."/>
            <person name="Lalanne C."/>
            <person name="Gautier V."/>
            <person name="Ament-Velasquez S.L."/>
            <person name="Kruys A."/>
            <person name="Hutchinson M.I."/>
            <person name="Powell A.J."/>
            <person name="Barry K."/>
            <person name="Miller A.N."/>
            <person name="Grigoriev I.V."/>
            <person name="Debuchy R."/>
            <person name="Gladieux P."/>
            <person name="Thoren M.H."/>
            <person name="Johannesson H."/>
        </authorList>
    </citation>
    <scope>NUCLEOTIDE SEQUENCE</scope>
    <source>
        <strain evidence="6">PSN243</strain>
    </source>
</reference>
<accession>A0AAV9GBZ0</accession>
<protein>
    <submittedName>
        <fullName evidence="6">Cytochrome P450</fullName>
    </submittedName>
</protein>
<keyword evidence="3 4" id="KW-0408">Iron</keyword>